<dbReference type="Pfam" id="PF07366">
    <property type="entry name" value="SnoaL"/>
    <property type="match status" value="1"/>
</dbReference>
<keyword evidence="2" id="KW-1185">Reference proteome</keyword>
<comment type="caution">
    <text evidence="1">The sequence shown here is derived from an EMBL/GenBank/DDBJ whole genome shotgun (WGS) entry which is preliminary data.</text>
</comment>
<dbReference type="InterPro" id="IPR009959">
    <property type="entry name" value="Cyclase_SnoaL-like"/>
</dbReference>
<name>A0AAW4PJ16_9EURY</name>
<dbReference type="GO" id="GO:0030638">
    <property type="term" value="P:polyketide metabolic process"/>
    <property type="evidence" value="ECO:0007669"/>
    <property type="project" value="InterPro"/>
</dbReference>
<dbReference type="AlphaFoldDB" id="A0AAW4PJ16"/>
<evidence type="ECO:0000313" key="2">
    <source>
        <dbReference type="Proteomes" id="UP001430455"/>
    </source>
</evidence>
<organism evidence="1 2">
    <name type="scientific">Haloarcula nitratireducens</name>
    <dbReference type="NCBI Taxonomy" id="2487749"/>
    <lineage>
        <taxon>Archaea</taxon>
        <taxon>Methanobacteriati</taxon>
        <taxon>Methanobacteriota</taxon>
        <taxon>Stenosarchaea group</taxon>
        <taxon>Halobacteria</taxon>
        <taxon>Halobacteriales</taxon>
        <taxon>Haloarculaceae</taxon>
        <taxon>Haloarcula</taxon>
    </lineage>
</organism>
<dbReference type="SUPFAM" id="SSF54427">
    <property type="entry name" value="NTF2-like"/>
    <property type="match status" value="1"/>
</dbReference>
<dbReference type="Proteomes" id="UP001430455">
    <property type="component" value="Unassembled WGS sequence"/>
</dbReference>
<accession>A0AAW4PJ16</accession>
<dbReference type="InterPro" id="IPR032710">
    <property type="entry name" value="NTF2-like_dom_sf"/>
</dbReference>
<proteinExistence type="predicted"/>
<dbReference type="RefSeq" id="WP_220582520.1">
    <property type="nucleotide sequence ID" value="NZ_RKLT01000033.1"/>
</dbReference>
<dbReference type="EMBL" id="RKLT01000033">
    <property type="protein sequence ID" value="MBX0297938.1"/>
    <property type="molecule type" value="Genomic_DNA"/>
</dbReference>
<dbReference type="PANTHER" id="PTHR38436">
    <property type="entry name" value="POLYKETIDE CYCLASE SNOAL-LIKE DOMAIN"/>
    <property type="match status" value="1"/>
</dbReference>
<sequence>MESTIATLEQANKKHTRRFNEEVWGHRNFAAIDQFVAREFIGYNPARPESICGPDGVRDLANLLYVAFPDCEVALEQVIADGNWVAQRVSISATYKGEFMGVEPTESPVELTGMNHALRGRQVGRRIRDLGHVGPVHPTGDYRTT</sequence>
<dbReference type="Gene3D" id="3.10.450.50">
    <property type="match status" value="1"/>
</dbReference>
<reference evidence="1 2" key="1">
    <citation type="submission" date="2021-06" db="EMBL/GenBank/DDBJ databases">
        <title>Halomicroarcula sp. a new haloarchaeum isolated from saline soil.</title>
        <authorList>
            <person name="Duran-Viseras A."/>
            <person name="Sanchez-Porro C."/>
            <person name="Ventosa A."/>
        </authorList>
    </citation>
    <scope>NUCLEOTIDE SEQUENCE [LARGE SCALE GENOMIC DNA]</scope>
    <source>
        <strain evidence="1 2">F27</strain>
    </source>
</reference>
<protein>
    <submittedName>
        <fullName evidence="1">Ester cyclase</fullName>
    </submittedName>
</protein>
<dbReference type="PANTHER" id="PTHR38436:SF1">
    <property type="entry name" value="ESTER CYCLASE"/>
    <property type="match status" value="1"/>
</dbReference>
<evidence type="ECO:0000313" key="1">
    <source>
        <dbReference type="EMBL" id="MBX0297938.1"/>
    </source>
</evidence>
<gene>
    <name evidence="1" type="ORF">EGH23_24030</name>
</gene>